<dbReference type="InterPro" id="IPR003768">
    <property type="entry name" value="ScpA"/>
</dbReference>
<name>A0A497JHS2_9ARCH</name>
<reference evidence="1 2" key="1">
    <citation type="submission" date="2018-06" db="EMBL/GenBank/DDBJ databases">
        <title>Extensive metabolic versatility and redundancy in microbially diverse, dynamic hydrothermal sediments.</title>
        <authorList>
            <person name="Dombrowski N."/>
            <person name="Teske A."/>
            <person name="Baker B.J."/>
        </authorList>
    </citation>
    <scope>NUCLEOTIDE SEQUENCE [LARGE SCALE GENOMIC DNA]</scope>
    <source>
        <strain evidence="1">B51_G17</strain>
    </source>
</reference>
<dbReference type="EMBL" id="QMWP01000020">
    <property type="protein sequence ID" value="RLG70950.1"/>
    <property type="molecule type" value="Genomic_DNA"/>
</dbReference>
<evidence type="ECO:0000313" key="1">
    <source>
        <dbReference type="EMBL" id="RLG70950.1"/>
    </source>
</evidence>
<dbReference type="AlphaFoldDB" id="A0A497JHS2"/>
<evidence type="ECO:0000313" key="2">
    <source>
        <dbReference type="Proteomes" id="UP000278031"/>
    </source>
</evidence>
<dbReference type="PANTHER" id="PTHR33969:SF2">
    <property type="entry name" value="SEGREGATION AND CONDENSATION PROTEIN A"/>
    <property type="match status" value="1"/>
</dbReference>
<dbReference type="Gene3D" id="6.10.250.2410">
    <property type="match status" value="1"/>
</dbReference>
<dbReference type="Gene3D" id="1.10.10.580">
    <property type="entry name" value="Structural maintenance of chromosome 1. Chain E"/>
    <property type="match status" value="1"/>
</dbReference>
<proteinExistence type="predicted"/>
<gene>
    <name evidence="1" type="ORF">DRO04_00850</name>
</gene>
<dbReference type="Pfam" id="PF02616">
    <property type="entry name" value="SMC_ScpA"/>
    <property type="match status" value="2"/>
</dbReference>
<comment type="caution">
    <text evidence="1">The sequence shown here is derived from an EMBL/GenBank/DDBJ whole genome shotgun (WGS) entry which is preliminary data.</text>
</comment>
<dbReference type="Proteomes" id="UP000278031">
    <property type="component" value="Unassembled WGS sequence"/>
</dbReference>
<dbReference type="PANTHER" id="PTHR33969">
    <property type="entry name" value="SEGREGATION AND CONDENSATION PROTEIN A"/>
    <property type="match status" value="1"/>
</dbReference>
<protein>
    <recommendedName>
        <fullName evidence="3">Segregation/condensation protein A</fullName>
    </recommendedName>
</protein>
<sequence>MNVAVDNEEINLVELIHKPTWKTVLLDLVRKNKMDPWDIDICLLSQKYLEKIQNMQERNLRIPANAILAASILLRYKAYYIKISSLKEFEELEFMSEEEKEKLAEEAKKLAIDFELPTLVAPKLIRRGAVALDDLVSAIEAVLKKHKRKRLLAEINAPKFQIPIEEASPEEKLNELYDRIKKTADEEGFLRFSELTRNQTIMEKAETFIYLLLLSHQQKLNIWQEEFFGEIFIALL</sequence>
<dbReference type="InterPro" id="IPR023093">
    <property type="entry name" value="ScpA-like_C"/>
</dbReference>
<accession>A0A497JHS2</accession>
<evidence type="ECO:0008006" key="3">
    <source>
        <dbReference type="Google" id="ProtNLM"/>
    </source>
</evidence>
<organism evidence="1 2">
    <name type="scientific">Candidatus Iainarchaeum sp</name>
    <dbReference type="NCBI Taxonomy" id="3101447"/>
    <lineage>
        <taxon>Archaea</taxon>
        <taxon>Candidatus Iainarchaeota</taxon>
        <taxon>Candidatus Iainarchaeia</taxon>
        <taxon>Candidatus Iainarchaeales</taxon>
        <taxon>Candidatus Iainarchaeaceae</taxon>
        <taxon>Candidatus Iainarchaeum</taxon>
    </lineage>
</organism>